<evidence type="ECO:0000313" key="2">
    <source>
        <dbReference type="Proteomes" id="UP000215914"/>
    </source>
</evidence>
<accession>A0A9K3H607</accession>
<protein>
    <submittedName>
        <fullName evidence="1">Uncharacterized protein</fullName>
    </submittedName>
</protein>
<comment type="caution">
    <text evidence="1">The sequence shown here is derived from an EMBL/GenBank/DDBJ whole genome shotgun (WGS) entry which is preliminary data.</text>
</comment>
<gene>
    <name evidence="1" type="ORF">HanXRQr2_Chr14g0627651</name>
</gene>
<evidence type="ECO:0000313" key="1">
    <source>
        <dbReference type="EMBL" id="KAF5767711.1"/>
    </source>
</evidence>
<dbReference type="Proteomes" id="UP000215914">
    <property type="component" value="Unassembled WGS sequence"/>
</dbReference>
<dbReference type="AlphaFoldDB" id="A0A9K3H607"/>
<reference evidence="1" key="2">
    <citation type="submission" date="2020-06" db="EMBL/GenBank/DDBJ databases">
        <title>Helianthus annuus Genome sequencing and assembly Release 2.</title>
        <authorList>
            <person name="Gouzy J."/>
            <person name="Langlade N."/>
            <person name="Munos S."/>
        </authorList>
    </citation>
    <scope>NUCLEOTIDE SEQUENCE</scope>
    <source>
        <tissue evidence="1">Leaves</tissue>
    </source>
</reference>
<name>A0A9K3H607_HELAN</name>
<keyword evidence="2" id="KW-1185">Reference proteome</keyword>
<sequence>MEQQGWILILLANGSGSEKEIKRPSYGFIIVHGKFEMNLIDEQNLSLQQFVESLTLCFLDVDCKKNHKSGLRIKFTIT</sequence>
<proteinExistence type="predicted"/>
<organism evidence="1 2">
    <name type="scientific">Helianthus annuus</name>
    <name type="common">Common sunflower</name>
    <dbReference type="NCBI Taxonomy" id="4232"/>
    <lineage>
        <taxon>Eukaryota</taxon>
        <taxon>Viridiplantae</taxon>
        <taxon>Streptophyta</taxon>
        <taxon>Embryophyta</taxon>
        <taxon>Tracheophyta</taxon>
        <taxon>Spermatophyta</taxon>
        <taxon>Magnoliopsida</taxon>
        <taxon>eudicotyledons</taxon>
        <taxon>Gunneridae</taxon>
        <taxon>Pentapetalae</taxon>
        <taxon>asterids</taxon>
        <taxon>campanulids</taxon>
        <taxon>Asterales</taxon>
        <taxon>Asteraceae</taxon>
        <taxon>Asteroideae</taxon>
        <taxon>Heliantheae alliance</taxon>
        <taxon>Heliantheae</taxon>
        <taxon>Helianthus</taxon>
    </lineage>
</organism>
<dbReference type="Gramene" id="mRNA:HanXRQr2_Chr14g0627651">
    <property type="protein sequence ID" value="mRNA:HanXRQr2_Chr14g0627651"/>
    <property type="gene ID" value="HanXRQr2_Chr14g0627651"/>
</dbReference>
<reference evidence="1" key="1">
    <citation type="journal article" date="2017" name="Nature">
        <title>The sunflower genome provides insights into oil metabolism, flowering and Asterid evolution.</title>
        <authorList>
            <person name="Badouin H."/>
            <person name="Gouzy J."/>
            <person name="Grassa C.J."/>
            <person name="Murat F."/>
            <person name="Staton S.E."/>
            <person name="Cottret L."/>
            <person name="Lelandais-Briere C."/>
            <person name="Owens G.L."/>
            <person name="Carrere S."/>
            <person name="Mayjonade B."/>
            <person name="Legrand L."/>
            <person name="Gill N."/>
            <person name="Kane N.C."/>
            <person name="Bowers J.E."/>
            <person name="Hubner S."/>
            <person name="Bellec A."/>
            <person name="Berard A."/>
            <person name="Berges H."/>
            <person name="Blanchet N."/>
            <person name="Boniface M.C."/>
            <person name="Brunel D."/>
            <person name="Catrice O."/>
            <person name="Chaidir N."/>
            <person name="Claudel C."/>
            <person name="Donnadieu C."/>
            <person name="Faraut T."/>
            <person name="Fievet G."/>
            <person name="Helmstetter N."/>
            <person name="King M."/>
            <person name="Knapp S.J."/>
            <person name="Lai Z."/>
            <person name="Le Paslier M.C."/>
            <person name="Lippi Y."/>
            <person name="Lorenzon L."/>
            <person name="Mandel J.R."/>
            <person name="Marage G."/>
            <person name="Marchand G."/>
            <person name="Marquand E."/>
            <person name="Bret-Mestries E."/>
            <person name="Morien E."/>
            <person name="Nambeesan S."/>
            <person name="Nguyen T."/>
            <person name="Pegot-Espagnet P."/>
            <person name="Pouilly N."/>
            <person name="Raftis F."/>
            <person name="Sallet E."/>
            <person name="Schiex T."/>
            <person name="Thomas J."/>
            <person name="Vandecasteele C."/>
            <person name="Vares D."/>
            <person name="Vear F."/>
            <person name="Vautrin S."/>
            <person name="Crespi M."/>
            <person name="Mangin B."/>
            <person name="Burke J.M."/>
            <person name="Salse J."/>
            <person name="Munos S."/>
            <person name="Vincourt P."/>
            <person name="Rieseberg L.H."/>
            <person name="Langlade N.B."/>
        </authorList>
    </citation>
    <scope>NUCLEOTIDE SEQUENCE</scope>
    <source>
        <tissue evidence="1">Leaves</tissue>
    </source>
</reference>
<dbReference type="EMBL" id="MNCJ02000329">
    <property type="protein sequence ID" value="KAF5767711.1"/>
    <property type="molecule type" value="Genomic_DNA"/>
</dbReference>